<evidence type="ECO:0000256" key="1">
    <source>
        <dbReference type="ARBA" id="ARBA00004141"/>
    </source>
</evidence>
<dbReference type="GO" id="GO:0016020">
    <property type="term" value="C:membrane"/>
    <property type="evidence" value="ECO:0007669"/>
    <property type="project" value="UniProtKB-SubCell"/>
</dbReference>
<evidence type="ECO:0000256" key="6">
    <source>
        <dbReference type="SAM" id="Phobius"/>
    </source>
</evidence>
<proteinExistence type="predicted"/>
<evidence type="ECO:0000313" key="7">
    <source>
        <dbReference type="EMBL" id="KAF2659588.1"/>
    </source>
</evidence>
<protein>
    <submittedName>
        <fullName evidence="7">RTA1-domain-containing protein</fullName>
    </submittedName>
</protein>
<evidence type="ECO:0000313" key="8">
    <source>
        <dbReference type="Proteomes" id="UP000799324"/>
    </source>
</evidence>
<feature type="region of interest" description="Disordered" evidence="5">
    <location>
        <begin position="303"/>
        <end position="328"/>
    </location>
</feature>
<organism evidence="7 8">
    <name type="scientific">Lophiostoma macrostomum CBS 122681</name>
    <dbReference type="NCBI Taxonomy" id="1314788"/>
    <lineage>
        <taxon>Eukaryota</taxon>
        <taxon>Fungi</taxon>
        <taxon>Dikarya</taxon>
        <taxon>Ascomycota</taxon>
        <taxon>Pezizomycotina</taxon>
        <taxon>Dothideomycetes</taxon>
        <taxon>Pleosporomycetidae</taxon>
        <taxon>Pleosporales</taxon>
        <taxon>Lophiostomataceae</taxon>
        <taxon>Lophiostoma</taxon>
    </lineage>
</organism>
<feature type="transmembrane region" description="Helical" evidence="6">
    <location>
        <begin position="86"/>
        <end position="110"/>
    </location>
</feature>
<accession>A0A6A6TKZ6</accession>
<feature type="transmembrane region" description="Helical" evidence="6">
    <location>
        <begin position="23"/>
        <end position="41"/>
    </location>
</feature>
<dbReference type="Proteomes" id="UP000799324">
    <property type="component" value="Unassembled WGS sequence"/>
</dbReference>
<keyword evidence="2 6" id="KW-0812">Transmembrane</keyword>
<dbReference type="PANTHER" id="PTHR31465:SF1">
    <property type="entry name" value="PROTEIN RTA1-RELATED"/>
    <property type="match status" value="1"/>
</dbReference>
<dbReference type="PANTHER" id="PTHR31465">
    <property type="entry name" value="PROTEIN RTA1-RELATED"/>
    <property type="match status" value="1"/>
</dbReference>
<dbReference type="Pfam" id="PF04479">
    <property type="entry name" value="RTA1"/>
    <property type="match status" value="1"/>
</dbReference>
<feature type="transmembrane region" description="Helical" evidence="6">
    <location>
        <begin position="48"/>
        <end position="66"/>
    </location>
</feature>
<sequence length="328" mass="37312">MPEHHSLDDPNAWIPYRYVPSKVAAIIFVVLFSLTTALHIFQLFKKRTWYFVPLIIGGLFESVGYIGRVLSSNDVWKLGPFIMQSLLLLVAPALFAASIYIILGRVILLVDGERYSLVRQRWLTVTFVCGDVLSFLVQSGGGGIQAMGTLSSMHTGEKLIVVGLALQLVFFGFFIIVAGLFHYRLVRDKPSRQISLNCFKRHSNTSDSRSLTATPPVDISTLPWKRHMYALYISSLLILVRSIFRIAEYVQGNNGYLLRHEVFIYLFDAVLMLAVMVLFNVVHPSEVTENYMKWKMQGAGEELRDTRESHMSERGQEQGEQKTAREWV</sequence>
<dbReference type="OrthoDB" id="3358017at2759"/>
<evidence type="ECO:0000256" key="4">
    <source>
        <dbReference type="ARBA" id="ARBA00023136"/>
    </source>
</evidence>
<name>A0A6A6TKZ6_9PLEO</name>
<feature type="transmembrane region" description="Helical" evidence="6">
    <location>
        <begin position="229"/>
        <end position="250"/>
    </location>
</feature>
<evidence type="ECO:0000256" key="5">
    <source>
        <dbReference type="SAM" id="MobiDB-lite"/>
    </source>
</evidence>
<dbReference type="EMBL" id="MU004306">
    <property type="protein sequence ID" value="KAF2659588.1"/>
    <property type="molecule type" value="Genomic_DNA"/>
</dbReference>
<feature type="transmembrane region" description="Helical" evidence="6">
    <location>
        <begin position="122"/>
        <end position="139"/>
    </location>
</feature>
<keyword evidence="4 6" id="KW-0472">Membrane</keyword>
<reference evidence="7" key="1">
    <citation type="journal article" date="2020" name="Stud. Mycol.">
        <title>101 Dothideomycetes genomes: a test case for predicting lifestyles and emergence of pathogens.</title>
        <authorList>
            <person name="Haridas S."/>
            <person name="Albert R."/>
            <person name="Binder M."/>
            <person name="Bloem J."/>
            <person name="Labutti K."/>
            <person name="Salamov A."/>
            <person name="Andreopoulos B."/>
            <person name="Baker S."/>
            <person name="Barry K."/>
            <person name="Bills G."/>
            <person name="Bluhm B."/>
            <person name="Cannon C."/>
            <person name="Castanera R."/>
            <person name="Culley D."/>
            <person name="Daum C."/>
            <person name="Ezra D."/>
            <person name="Gonzalez J."/>
            <person name="Henrissat B."/>
            <person name="Kuo A."/>
            <person name="Liang C."/>
            <person name="Lipzen A."/>
            <person name="Lutzoni F."/>
            <person name="Magnuson J."/>
            <person name="Mondo S."/>
            <person name="Nolan M."/>
            <person name="Ohm R."/>
            <person name="Pangilinan J."/>
            <person name="Park H.-J."/>
            <person name="Ramirez L."/>
            <person name="Alfaro M."/>
            <person name="Sun H."/>
            <person name="Tritt A."/>
            <person name="Yoshinaga Y."/>
            <person name="Zwiers L.-H."/>
            <person name="Turgeon B."/>
            <person name="Goodwin S."/>
            <person name="Spatafora J."/>
            <person name="Crous P."/>
            <person name="Grigoriev I."/>
        </authorList>
    </citation>
    <scope>NUCLEOTIDE SEQUENCE</scope>
    <source>
        <strain evidence="7">CBS 122681</strain>
    </source>
</reference>
<dbReference type="InterPro" id="IPR007568">
    <property type="entry name" value="RTA1"/>
</dbReference>
<feature type="transmembrane region" description="Helical" evidence="6">
    <location>
        <begin position="262"/>
        <end position="282"/>
    </location>
</feature>
<gene>
    <name evidence="7" type="ORF">K491DRAFT_712611</name>
</gene>
<comment type="subcellular location">
    <subcellularLocation>
        <location evidence="1">Membrane</location>
        <topology evidence="1">Multi-pass membrane protein</topology>
    </subcellularLocation>
</comment>
<dbReference type="AlphaFoldDB" id="A0A6A6TKZ6"/>
<feature type="transmembrane region" description="Helical" evidence="6">
    <location>
        <begin position="159"/>
        <end position="183"/>
    </location>
</feature>
<keyword evidence="8" id="KW-1185">Reference proteome</keyword>
<evidence type="ECO:0000256" key="3">
    <source>
        <dbReference type="ARBA" id="ARBA00022989"/>
    </source>
</evidence>
<keyword evidence="3 6" id="KW-1133">Transmembrane helix</keyword>
<evidence type="ECO:0000256" key="2">
    <source>
        <dbReference type="ARBA" id="ARBA00022692"/>
    </source>
</evidence>